<dbReference type="Pfam" id="PF04803">
    <property type="entry name" value="Cor1"/>
    <property type="match status" value="1"/>
</dbReference>
<feature type="domain" description="XLR/SYCP3/FAM9" evidence="3">
    <location>
        <begin position="215"/>
        <end position="277"/>
    </location>
</feature>
<dbReference type="Ensembl" id="ENSRROT00000001347.1">
    <property type="protein sequence ID" value="ENSRROP00000000361.1"/>
    <property type="gene ID" value="ENSRROG00000001164.1"/>
</dbReference>
<reference evidence="4" key="2">
    <citation type="submission" date="2025-09" db="UniProtKB">
        <authorList>
            <consortium name="Ensembl"/>
        </authorList>
    </citation>
    <scope>IDENTIFICATION</scope>
</reference>
<accession>A0A2K6N7W3</accession>
<reference evidence="4" key="1">
    <citation type="submission" date="2025-08" db="UniProtKB">
        <authorList>
            <consortium name="Ensembl"/>
        </authorList>
    </citation>
    <scope>IDENTIFICATION</scope>
</reference>
<dbReference type="GO" id="GO:0000795">
    <property type="term" value="C:synaptonemal complex"/>
    <property type="evidence" value="ECO:0007669"/>
    <property type="project" value="TreeGrafter"/>
</dbReference>
<evidence type="ECO:0000256" key="1">
    <source>
        <dbReference type="ARBA" id="ARBA00010283"/>
    </source>
</evidence>
<proteinExistence type="inferred from homology"/>
<dbReference type="GeneTree" id="ENSGT00390000000062"/>
<feature type="region of interest" description="Disordered" evidence="2">
    <location>
        <begin position="157"/>
        <end position="221"/>
    </location>
</feature>
<dbReference type="InterPro" id="IPR051443">
    <property type="entry name" value="XLR/SYCP3"/>
</dbReference>
<evidence type="ECO:0000259" key="3">
    <source>
        <dbReference type="Pfam" id="PF04803"/>
    </source>
</evidence>
<gene>
    <name evidence="4" type="primary">FAM9A</name>
</gene>
<protein>
    <submittedName>
        <fullName evidence="4">Family with sequence similarity 9 member A</fullName>
    </submittedName>
</protein>
<comment type="similarity">
    <text evidence="1">Belongs to the XLR/SYCP3 family.</text>
</comment>
<evidence type="ECO:0000256" key="2">
    <source>
        <dbReference type="SAM" id="MobiDB-lite"/>
    </source>
</evidence>
<evidence type="ECO:0000313" key="5">
    <source>
        <dbReference type="Proteomes" id="UP000233200"/>
    </source>
</evidence>
<dbReference type="AlphaFoldDB" id="A0A2K6N7W3"/>
<sequence length="277" mass="31751">GSGIASNFAGQPTMEPVGRKRRKRAPKVQLEAQVMAAPVKEHAGKDPVSDEHEERNPFTETREEDVTNERGEREPFAEKDEHTGIHTMKLEYIAADIKEDLAAKRKMIKIDKATYRKTKNTIERALRKKQLKRQKRDYRHTRKLLNVLKEYIADKQKDDEEAEEAEAEAAAAAAAEVIVVGEQEEEEEVKEEEGGEREEEEGGEREEEEGGGEGEETEEEVIKAFQEKQKRCQQHTSVRRQGLKEVKLLREQFIKATKDSKDNYCIISSDEESELDN</sequence>
<feature type="compositionally biased region" description="Acidic residues" evidence="2">
    <location>
        <begin position="182"/>
        <end position="219"/>
    </location>
</feature>
<feature type="compositionally biased region" description="Low complexity" evidence="2">
    <location>
        <begin position="168"/>
        <end position="181"/>
    </location>
</feature>
<dbReference type="OMA" id="EKQKRCQ"/>
<dbReference type="PANTHER" id="PTHR19368">
    <property type="entry name" value="XLR/SCP3/FAM9"/>
    <property type="match status" value="1"/>
</dbReference>
<dbReference type="PANTHER" id="PTHR19368:SF16">
    <property type="entry name" value="PROTEIN FAM9A"/>
    <property type="match status" value="1"/>
</dbReference>
<name>A0A2K6N7W3_RHIRO</name>
<evidence type="ECO:0000313" key="4">
    <source>
        <dbReference type="Ensembl" id="ENSRROP00000000361.1"/>
    </source>
</evidence>
<feature type="compositionally biased region" description="Basic and acidic residues" evidence="2">
    <location>
        <begin position="39"/>
        <end position="84"/>
    </location>
</feature>
<dbReference type="GO" id="GO:0007286">
    <property type="term" value="P:spermatid development"/>
    <property type="evidence" value="ECO:0007669"/>
    <property type="project" value="TreeGrafter"/>
</dbReference>
<keyword evidence="5" id="KW-1185">Reference proteome</keyword>
<dbReference type="InterPro" id="IPR006888">
    <property type="entry name" value="XLR/SYCP3/FAM9_dom"/>
</dbReference>
<dbReference type="GO" id="GO:0051321">
    <property type="term" value="P:meiotic cell cycle"/>
    <property type="evidence" value="ECO:0007669"/>
    <property type="project" value="TreeGrafter"/>
</dbReference>
<dbReference type="Proteomes" id="UP000233200">
    <property type="component" value="Unplaced"/>
</dbReference>
<feature type="compositionally biased region" description="Polar residues" evidence="2">
    <location>
        <begin position="1"/>
        <end position="10"/>
    </location>
</feature>
<dbReference type="STRING" id="61622.ENSRROP00000000361"/>
<organism evidence="4 5">
    <name type="scientific">Rhinopithecus roxellana</name>
    <name type="common">Golden snub-nosed monkey</name>
    <name type="synonym">Pygathrix roxellana</name>
    <dbReference type="NCBI Taxonomy" id="61622"/>
    <lineage>
        <taxon>Eukaryota</taxon>
        <taxon>Metazoa</taxon>
        <taxon>Chordata</taxon>
        <taxon>Craniata</taxon>
        <taxon>Vertebrata</taxon>
        <taxon>Euteleostomi</taxon>
        <taxon>Mammalia</taxon>
        <taxon>Eutheria</taxon>
        <taxon>Euarchontoglires</taxon>
        <taxon>Primates</taxon>
        <taxon>Haplorrhini</taxon>
        <taxon>Catarrhini</taxon>
        <taxon>Cercopithecidae</taxon>
        <taxon>Colobinae</taxon>
        <taxon>Rhinopithecus</taxon>
    </lineage>
</organism>
<feature type="region of interest" description="Disordered" evidence="2">
    <location>
        <begin position="1"/>
        <end position="85"/>
    </location>
</feature>